<gene>
    <name evidence="1" type="ORF">ONZ43_g3205</name>
</gene>
<organism evidence="1 2">
    <name type="scientific">Nemania bipapillata</name>
    <dbReference type="NCBI Taxonomy" id="110536"/>
    <lineage>
        <taxon>Eukaryota</taxon>
        <taxon>Fungi</taxon>
        <taxon>Dikarya</taxon>
        <taxon>Ascomycota</taxon>
        <taxon>Pezizomycotina</taxon>
        <taxon>Sordariomycetes</taxon>
        <taxon>Xylariomycetidae</taxon>
        <taxon>Xylariales</taxon>
        <taxon>Xylariaceae</taxon>
        <taxon>Nemania</taxon>
    </lineage>
</organism>
<comment type="caution">
    <text evidence="1">The sequence shown here is derived from an EMBL/GenBank/DDBJ whole genome shotgun (WGS) entry which is preliminary data.</text>
</comment>
<dbReference type="Proteomes" id="UP001153334">
    <property type="component" value="Unassembled WGS sequence"/>
</dbReference>
<reference evidence="1" key="1">
    <citation type="submission" date="2022-11" db="EMBL/GenBank/DDBJ databases">
        <title>Genome Sequence of Nemania bipapillata.</title>
        <authorList>
            <person name="Buettner E."/>
        </authorList>
    </citation>
    <scope>NUCLEOTIDE SEQUENCE</scope>
    <source>
        <strain evidence="1">CP14</strain>
    </source>
</reference>
<evidence type="ECO:0000313" key="2">
    <source>
        <dbReference type="Proteomes" id="UP001153334"/>
    </source>
</evidence>
<proteinExistence type="predicted"/>
<name>A0ACC2IXP2_9PEZI</name>
<keyword evidence="2" id="KW-1185">Reference proteome</keyword>
<accession>A0ACC2IXP2</accession>
<protein>
    <submittedName>
        <fullName evidence="1">Uncharacterized protein</fullName>
    </submittedName>
</protein>
<evidence type="ECO:0000313" key="1">
    <source>
        <dbReference type="EMBL" id="KAJ8119965.1"/>
    </source>
</evidence>
<dbReference type="EMBL" id="JAPESX010000726">
    <property type="protein sequence ID" value="KAJ8119965.1"/>
    <property type="molecule type" value="Genomic_DNA"/>
</dbReference>
<sequence length="76" mass="8468">MLRHEYFRQDPKPKHEALFPTFPSKAGQERRRRHDTPNAPGRGQAAAAALGSVDFSGIFAGRDKEERGGGFSLRMV</sequence>